<evidence type="ECO:0000256" key="7">
    <source>
        <dbReference type="ARBA" id="ARBA00023180"/>
    </source>
</evidence>
<gene>
    <name evidence="11" type="primary">LOC122141228</name>
</gene>
<evidence type="ECO:0000313" key="11">
    <source>
        <dbReference type="RefSeq" id="XP_042603784.1"/>
    </source>
</evidence>
<proteinExistence type="predicted"/>
<feature type="transmembrane region" description="Helical" evidence="9">
    <location>
        <begin position="63"/>
        <end position="82"/>
    </location>
</feature>
<dbReference type="KEGG" id="ccar:122141228"/>
<keyword evidence="4" id="KW-0297">G-protein coupled receptor</keyword>
<dbReference type="SUPFAM" id="SSF81321">
    <property type="entry name" value="Family A G protein-coupled receptor-like"/>
    <property type="match status" value="1"/>
</dbReference>
<reference evidence="11" key="1">
    <citation type="submission" date="2025-08" db="UniProtKB">
        <authorList>
            <consortium name="RefSeq"/>
        </authorList>
    </citation>
    <scope>IDENTIFICATION</scope>
    <source>
        <tissue evidence="11">Muscle</tissue>
    </source>
</reference>
<dbReference type="RefSeq" id="XP_042603784.1">
    <property type="nucleotide sequence ID" value="XM_042747850.1"/>
</dbReference>
<evidence type="ECO:0000256" key="8">
    <source>
        <dbReference type="ARBA" id="ARBA00023224"/>
    </source>
</evidence>
<dbReference type="GO" id="GO:0004930">
    <property type="term" value="F:G protein-coupled receptor activity"/>
    <property type="evidence" value="ECO:0007669"/>
    <property type="project" value="UniProtKB-KW"/>
</dbReference>
<dbReference type="Proteomes" id="UP001155660">
    <property type="component" value="Chromosome B21"/>
</dbReference>
<dbReference type="InterPro" id="IPR017452">
    <property type="entry name" value="GPCR_Rhodpsn_7TM"/>
</dbReference>
<evidence type="ECO:0000256" key="1">
    <source>
        <dbReference type="ARBA" id="ARBA00004141"/>
    </source>
</evidence>
<dbReference type="OrthoDB" id="8747610at2759"/>
<feature type="transmembrane region" description="Helical" evidence="9">
    <location>
        <begin position="30"/>
        <end position="51"/>
    </location>
</feature>
<protein>
    <submittedName>
        <fullName evidence="11">C-C chemokine receptor type 8-like</fullName>
    </submittedName>
</protein>
<evidence type="ECO:0000256" key="5">
    <source>
        <dbReference type="ARBA" id="ARBA00023136"/>
    </source>
</evidence>
<feature type="domain" description="G-protein coupled receptors family 1 profile" evidence="10">
    <location>
        <begin position="109"/>
        <end position="266"/>
    </location>
</feature>
<feature type="transmembrane region" description="Helical" evidence="9">
    <location>
        <begin position="133"/>
        <end position="157"/>
    </location>
</feature>
<dbReference type="GeneID" id="122141228"/>
<evidence type="ECO:0000256" key="4">
    <source>
        <dbReference type="ARBA" id="ARBA00023040"/>
    </source>
</evidence>
<dbReference type="PROSITE" id="PS50262">
    <property type="entry name" value="G_PROTEIN_RECEP_F1_2"/>
    <property type="match status" value="1"/>
</dbReference>
<accession>A0A9Q9XL35</accession>
<organism evidence="11">
    <name type="scientific">Cyprinus carpio</name>
    <name type="common">Common carp</name>
    <dbReference type="NCBI Taxonomy" id="7962"/>
    <lineage>
        <taxon>Eukaryota</taxon>
        <taxon>Metazoa</taxon>
        <taxon>Chordata</taxon>
        <taxon>Craniata</taxon>
        <taxon>Vertebrata</taxon>
        <taxon>Euteleostomi</taxon>
        <taxon>Actinopterygii</taxon>
        <taxon>Neopterygii</taxon>
        <taxon>Teleostei</taxon>
        <taxon>Ostariophysi</taxon>
        <taxon>Cypriniformes</taxon>
        <taxon>Cyprinidae</taxon>
        <taxon>Cyprininae</taxon>
        <taxon>Cyprinus</taxon>
    </lineage>
</organism>
<feature type="transmembrane region" description="Helical" evidence="9">
    <location>
        <begin position="163"/>
        <end position="190"/>
    </location>
</feature>
<evidence type="ECO:0000256" key="9">
    <source>
        <dbReference type="SAM" id="Phobius"/>
    </source>
</evidence>
<dbReference type="GO" id="GO:0005886">
    <property type="term" value="C:plasma membrane"/>
    <property type="evidence" value="ECO:0007669"/>
    <property type="project" value="TreeGrafter"/>
</dbReference>
<keyword evidence="5 9" id="KW-0472">Membrane</keyword>
<evidence type="ECO:0000259" key="10">
    <source>
        <dbReference type="PROSITE" id="PS50262"/>
    </source>
</evidence>
<evidence type="ECO:0000256" key="2">
    <source>
        <dbReference type="ARBA" id="ARBA00022692"/>
    </source>
</evidence>
<feature type="transmembrane region" description="Helical" evidence="9">
    <location>
        <begin position="211"/>
        <end position="241"/>
    </location>
</feature>
<evidence type="ECO:0000256" key="6">
    <source>
        <dbReference type="ARBA" id="ARBA00023170"/>
    </source>
</evidence>
<dbReference type="PANTHER" id="PTHR24232">
    <property type="entry name" value="G-PROTEIN COUPLED RECEPTOR"/>
    <property type="match status" value="1"/>
</dbReference>
<keyword evidence="7" id="KW-0325">Glycoprotein</keyword>
<keyword evidence="3 9" id="KW-1133">Transmembrane helix</keyword>
<keyword evidence="2 9" id="KW-0812">Transmembrane</keyword>
<comment type="subcellular location">
    <subcellularLocation>
        <location evidence="1">Membrane</location>
        <topology evidence="1">Multi-pass membrane protein</topology>
    </subcellularLocation>
</comment>
<dbReference type="AlphaFoldDB" id="A0A9Q9XL35"/>
<keyword evidence="6" id="KW-0675">Receptor</keyword>
<dbReference type="PANTHER" id="PTHR24232:SF107">
    <property type="entry name" value="HYDROXYCARBOXYLIC ACID RECEPTOR 2-LIKE"/>
    <property type="match status" value="1"/>
</dbReference>
<dbReference type="GO" id="GO:0007200">
    <property type="term" value="P:phospholipase C-activating G protein-coupled receptor signaling pathway"/>
    <property type="evidence" value="ECO:0007669"/>
    <property type="project" value="TreeGrafter"/>
</dbReference>
<dbReference type="GO" id="GO:0035025">
    <property type="term" value="P:positive regulation of Rho protein signal transduction"/>
    <property type="evidence" value="ECO:0007669"/>
    <property type="project" value="TreeGrafter"/>
</dbReference>
<sequence length="288" mass="32493">MNNSTVNFTSPGTSTNSTIQSWGLIENLEIFVYSINLFTFPTHCYVIWLIIGTGSGVALEFFNLNLSVCEIGICLNSLFFILSRWFSCLEVLDLFLAGFTFTGRPLFQCLMCVERYLAVLHPVTFLKYKPLRYRVICCTVVWISTLGSCLVCMYNLASKNSHAHAWFLTVELTLVISIQLFCLVAVLRALKQSGPGEKGRKREVDNPMKRRALFLIVITTVTMFILFFPFVIIGLFIIVTADASPTVWFTGVTCFILAGFVQPLLYLNRTGKLSFVPHKICHCDIVLD</sequence>
<evidence type="ECO:0000256" key="3">
    <source>
        <dbReference type="ARBA" id="ARBA00022989"/>
    </source>
</evidence>
<keyword evidence="8" id="KW-0807">Transducer</keyword>
<name>A0A9Q9XL35_CYPCA</name>
<feature type="transmembrane region" description="Helical" evidence="9">
    <location>
        <begin position="247"/>
        <end position="267"/>
    </location>
</feature>
<feature type="transmembrane region" description="Helical" evidence="9">
    <location>
        <begin position="94"/>
        <end position="113"/>
    </location>
</feature>